<dbReference type="Proteomes" id="UP001183610">
    <property type="component" value="Unassembled WGS sequence"/>
</dbReference>
<sequence>MPHIPPYPMLIEIIGAPGAGKELAADLLDVLHERGISARQPRATAPLAESRGLPLGPEQDLDTTRWLIGAGLAAQVTAERERTLHGPARVVVSRSTGWGALAHWLAAEDLRTGRTPPHSRYADLARLVVAACQRDLVLLLPHDEPRGEDAAAERQHQFALRVDWYLHRLIDEEGITAVHLPLPMEAARASAVERVLDLCREPAL</sequence>
<accession>A0ABU2QXB3</accession>
<evidence type="ECO:0000313" key="2">
    <source>
        <dbReference type="Proteomes" id="UP001183610"/>
    </source>
</evidence>
<reference evidence="2" key="1">
    <citation type="submission" date="2023-07" db="EMBL/GenBank/DDBJ databases">
        <title>30 novel species of actinomycetes from the DSMZ collection.</title>
        <authorList>
            <person name="Nouioui I."/>
        </authorList>
    </citation>
    <scope>NUCLEOTIDE SEQUENCE [LARGE SCALE GENOMIC DNA]</scope>
    <source>
        <strain evidence="2">DSM 41979</strain>
    </source>
</reference>
<organism evidence="1 2">
    <name type="scientific">Streptomyces evansiae</name>
    <dbReference type="NCBI Taxonomy" id="3075535"/>
    <lineage>
        <taxon>Bacteria</taxon>
        <taxon>Bacillati</taxon>
        <taxon>Actinomycetota</taxon>
        <taxon>Actinomycetes</taxon>
        <taxon>Kitasatosporales</taxon>
        <taxon>Streptomycetaceae</taxon>
        <taxon>Streptomyces</taxon>
    </lineage>
</organism>
<proteinExistence type="predicted"/>
<evidence type="ECO:0000313" key="1">
    <source>
        <dbReference type="EMBL" id="MDT0409071.1"/>
    </source>
</evidence>
<dbReference type="EMBL" id="JAVRET010000014">
    <property type="protein sequence ID" value="MDT0409071.1"/>
    <property type="molecule type" value="Genomic_DNA"/>
</dbReference>
<keyword evidence="2" id="KW-1185">Reference proteome</keyword>
<evidence type="ECO:0008006" key="3">
    <source>
        <dbReference type="Google" id="ProtNLM"/>
    </source>
</evidence>
<name>A0ABU2QXB3_9ACTN</name>
<protein>
    <recommendedName>
        <fullName evidence="3">NadR/Ttd14 AAA domain-containing protein</fullName>
    </recommendedName>
</protein>
<gene>
    <name evidence="1" type="ORF">RM698_08390</name>
</gene>
<comment type="caution">
    <text evidence="1">The sequence shown here is derived from an EMBL/GenBank/DDBJ whole genome shotgun (WGS) entry which is preliminary data.</text>
</comment>
<dbReference type="RefSeq" id="WP_010278349.1">
    <property type="nucleotide sequence ID" value="NZ_JAVRET010000014.1"/>
</dbReference>